<dbReference type="InterPro" id="IPR005325">
    <property type="entry name" value="DUF308_memb"/>
</dbReference>
<comment type="caution">
    <text evidence="2">The sequence shown here is derived from an EMBL/GenBank/DDBJ whole genome shotgun (WGS) entry which is preliminary data.</text>
</comment>
<dbReference type="Pfam" id="PF03729">
    <property type="entry name" value="DUF308"/>
    <property type="match status" value="2"/>
</dbReference>
<dbReference type="InterPro" id="IPR052712">
    <property type="entry name" value="Acid_resist_chaperone_HdeD"/>
</dbReference>
<feature type="transmembrane region" description="Helical" evidence="1">
    <location>
        <begin position="14"/>
        <end position="34"/>
    </location>
</feature>
<feature type="transmembrane region" description="Helical" evidence="1">
    <location>
        <begin position="40"/>
        <end position="62"/>
    </location>
</feature>
<sequence length="198" mass="22558">MEVTTFNFWGKTKYWWVMMIIGILLVPCGIWLLFQPVVGYAVISMLFGWGLILTGVVQLTVAGNVTKRSHGWGWWLAGGILDIFIGFLLIGNLALSEVTLPYFFAFVFLFKGISNIVSSFTMTSNYKFWWVYLLNGILLLVISFLFFLSPFGATYTILFLCAFVFIYWGISLIVFAYDLKPSKDMPSNTDEQKPISQL</sequence>
<proteinExistence type="predicted"/>
<reference evidence="2 3" key="1">
    <citation type="submission" date="2022-07" db="EMBL/GenBank/DDBJ databases">
        <title>Fecal culturing of patients with breast cancer.</title>
        <authorList>
            <person name="Teng N.M.Y."/>
            <person name="Kiu R."/>
            <person name="Evans R."/>
            <person name="Baker D.J."/>
            <person name="Zenner C."/>
            <person name="Robinson S.D."/>
            <person name="Hall L.J."/>
        </authorList>
    </citation>
    <scope>NUCLEOTIDE SEQUENCE [LARGE SCALE GENOMIC DNA]</scope>
    <source>
        <strain evidence="2 3">LH1063</strain>
    </source>
</reference>
<keyword evidence="3" id="KW-1185">Reference proteome</keyword>
<protein>
    <submittedName>
        <fullName evidence="2">HdeD family acid-resistance protein</fullName>
    </submittedName>
</protein>
<dbReference type="Proteomes" id="UP001205603">
    <property type="component" value="Unassembled WGS sequence"/>
</dbReference>
<dbReference type="PANTHER" id="PTHR34989">
    <property type="entry name" value="PROTEIN HDED"/>
    <property type="match status" value="1"/>
</dbReference>
<feature type="transmembrane region" description="Helical" evidence="1">
    <location>
        <begin position="129"/>
        <end position="149"/>
    </location>
</feature>
<keyword evidence="1" id="KW-1133">Transmembrane helix</keyword>
<dbReference type="RefSeq" id="WP_255026148.1">
    <property type="nucleotide sequence ID" value="NZ_JANDHW010000003.1"/>
</dbReference>
<evidence type="ECO:0000313" key="2">
    <source>
        <dbReference type="EMBL" id="MCP9611404.1"/>
    </source>
</evidence>
<evidence type="ECO:0000313" key="3">
    <source>
        <dbReference type="Proteomes" id="UP001205603"/>
    </source>
</evidence>
<name>A0ABT1MFJ5_9BACT</name>
<keyword evidence="1" id="KW-0812">Transmembrane</keyword>
<gene>
    <name evidence="2" type="ORF">NMU02_04785</name>
</gene>
<keyword evidence="1" id="KW-0472">Membrane</keyword>
<dbReference type="EMBL" id="JANDHW010000003">
    <property type="protein sequence ID" value="MCP9611404.1"/>
    <property type="molecule type" value="Genomic_DNA"/>
</dbReference>
<feature type="transmembrane region" description="Helical" evidence="1">
    <location>
        <begin position="155"/>
        <end position="177"/>
    </location>
</feature>
<accession>A0ABT1MFJ5</accession>
<feature type="transmembrane region" description="Helical" evidence="1">
    <location>
        <begin position="74"/>
        <end position="94"/>
    </location>
</feature>
<feature type="transmembrane region" description="Helical" evidence="1">
    <location>
        <begin position="100"/>
        <end position="117"/>
    </location>
</feature>
<organism evidence="2 3">
    <name type="scientific">Coprobacter tertius</name>
    <dbReference type="NCBI Taxonomy" id="2944915"/>
    <lineage>
        <taxon>Bacteria</taxon>
        <taxon>Pseudomonadati</taxon>
        <taxon>Bacteroidota</taxon>
        <taxon>Bacteroidia</taxon>
        <taxon>Bacteroidales</taxon>
        <taxon>Barnesiellaceae</taxon>
        <taxon>Coprobacter</taxon>
    </lineage>
</organism>
<evidence type="ECO:0000256" key="1">
    <source>
        <dbReference type="SAM" id="Phobius"/>
    </source>
</evidence>
<dbReference type="PANTHER" id="PTHR34989:SF1">
    <property type="entry name" value="PROTEIN HDED"/>
    <property type="match status" value="1"/>
</dbReference>